<feature type="non-terminal residue" evidence="10">
    <location>
        <position position="1"/>
    </location>
</feature>
<evidence type="ECO:0000256" key="4">
    <source>
        <dbReference type="ARBA" id="ARBA00022679"/>
    </source>
</evidence>
<dbReference type="GO" id="GO:0000049">
    <property type="term" value="F:tRNA binding"/>
    <property type="evidence" value="ECO:0007669"/>
    <property type="project" value="TreeGrafter"/>
</dbReference>
<dbReference type="PROSITE" id="PS51675">
    <property type="entry name" value="SAM_MT_TRM10"/>
    <property type="match status" value="1"/>
</dbReference>
<reference evidence="10 11" key="1">
    <citation type="submission" date="2019-09" db="EMBL/GenBank/DDBJ databases">
        <title>Draft genome of the ectomycorrhizal ascomycete Sphaerosporella brunnea.</title>
        <authorList>
            <consortium name="DOE Joint Genome Institute"/>
            <person name="Benucci G.M."/>
            <person name="Marozzi G."/>
            <person name="Antonielli L."/>
            <person name="Sanchez S."/>
            <person name="Marco P."/>
            <person name="Wang X."/>
            <person name="Falini L.B."/>
            <person name="Barry K."/>
            <person name="Haridas S."/>
            <person name="Lipzen A."/>
            <person name="Labutti K."/>
            <person name="Grigoriev I.V."/>
            <person name="Murat C."/>
            <person name="Martin F."/>
            <person name="Albertini E."/>
            <person name="Donnini D."/>
            <person name="Bonito G."/>
        </authorList>
    </citation>
    <scope>NUCLEOTIDE SEQUENCE [LARGE SCALE GENOMIC DNA]</scope>
    <source>
        <strain evidence="10 11">Sb_GMNB300</strain>
    </source>
</reference>
<feature type="domain" description="SAM-dependent MTase TRM10-type" evidence="9">
    <location>
        <begin position="1"/>
        <end position="101"/>
    </location>
</feature>
<accession>A0A5J5F1T4</accession>
<evidence type="ECO:0000256" key="2">
    <source>
        <dbReference type="ARBA" id="ARBA00020451"/>
    </source>
</evidence>
<dbReference type="AlphaFoldDB" id="A0A5J5F1T4"/>
<dbReference type="CDD" id="cd18089">
    <property type="entry name" value="SPOUT_Trm10-like"/>
    <property type="match status" value="1"/>
</dbReference>
<proteinExistence type="predicted"/>
<evidence type="ECO:0000256" key="5">
    <source>
        <dbReference type="ARBA" id="ARBA00022691"/>
    </source>
</evidence>
<evidence type="ECO:0000313" key="11">
    <source>
        <dbReference type="Proteomes" id="UP000326924"/>
    </source>
</evidence>
<name>A0A5J5F1T4_9PEZI</name>
<dbReference type="InParanoid" id="A0A5J5F1T4"/>
<evidence type="ECO:0000256" key="1">
    <source>
        <dbReference type="ARBA" id="ARBA00012797"/>
    </source>
</evidence>
<dbReference type="GO" id="GO:0002939">
    <property type="term" value="P:tRNA N1-guanine methylation"/>
    <property type="evidence" value="ECO:0007669"/>
    <property type="project" value="TreeGrafter"/>
</dbReference>
<dbReference type="Gene3D" id="3.40.1280.30">
    <property type="match status" value="1"/>
</dbReference>
<comment type="catalytic activity">
    <reaction evidence="8">
        <text>guanosine(9) in tRNA + S-adenosyl-L-methionine = N(1)-methylguanosine(9) in tRNA + S-adenosyl-L-homocysteine + H(+)</text>
        <dbReference type="Rhea" id="RHEA:43156"/>
        <dbReference type="Rhea" id="RHEA-COMP:10367"/>
        <dbReference type="Rhea" id="RHEA-COMP:10368"/>
        <dbReference type="ChEBI" id="CHEBI:15378"/>
        <dbReference type="ChEBI" id="CHEBI:57856"/>
        <dbReference type="ChEBI" id="CHEBI:59789"/>
        <dbReference type="ChEBI" id="CHEBI:73542"/>
        <dbReference type="ChEBI" id="CHEBI:74269"/>
        <dbReference type="EC" id="2.1.1.221"/>
    </reaction>
</comment>
<dbReference type="PANTHER" id="PTHR13563:SF13">
    <property type="entry name" value="TRNA METHYLTRANSFERASE 10 HOMOLOG A"/>
    <property type="match status" value="1"/>
</dbReference>
<gene>
    <name evidence="10" type="ORF">FN846DRAFT_758401</name>
</gene>
<evidence type="ECO:0000256" key="7">
    <source>
        <dbReference type="ARBA" id="ARBA00032166"/>
    </source>
</evidence>
<keyword evidence="3 10" id="KW-0489">Methyltransferase</keyword>
<evidence type="ECO:0000256" key="6">
    <source>
        <dbReference type="ARBA" id="ARBA00031792"/>
    </source>
</evidence>
<evidence type="ECO:0000259" key="9">
    <source>
        <dbReference type="PROSITE" id="PS51675"/>
    </source>
</evidence>
<dbReference type="EC" id="2.1.1.221" evidence="1"/>
<keyword evidence="4 10" id="KW-0808">Transferase</keyword>
<organism evidence="10 11">
    <name type="scientific">Sphaerosporella brunnea</name>
    <dbReference type="NCBI Taxonomy" id="1250544"/>
    <lineage>
        <taxon>Eukaryota</taxon>
        <taxon>Fungi</taxon>
        <taxon>Dikarya</taxon>
        <taxon>Ascomycota</taxon>
        <taxon>Pezizomycotina</taxon>
        <taxon>Pezizomycetes</taxon>
        <taxon>Pezizales</taxon>
        <taxon>Pyronemataceae</taxon>
        <taxon>Sphaerosporella</taxon>
    </lineage>
</organism>
<dbReference type="Proteomes" id="UP000326924">
    <property type="component" value="Unassembled WGS sequence"/>
</dbReference>
<dbReference type="GO" id="GO:0052905">
    <property type="term" value="F:tRNA (guanosine(9)-N1)-methyltransferase activity"/>
    <property type="evidence" value="ECO:0007669"/>
    <property type="project" value="UniProtKB-EC"/>
</dbReference>
<keyword evidence="5" id="KW-0949">S-adenosyl-L-methionine</keyword>
<dbReference type="InterPro" id="IPR007356">
    <property type="entry name" value="tRNA_m1G_MeTrfase_euk"/>
</dbReference>
<dbReference type="EMBL" id="VXIS01000054">
    <property type="protein sequence ID" value="KAA8909784.1"/>
    <property type="molecule type" value="Genomic_DNA"/>
</dbReference>
<evidence type="ECO:0000256" key="8">
    <source>
        <dbReference type="ARBA" id="ARBA00048434"/>
    </source>
</evidence>
<keyword evidence="11" id="KW-1185">Reference proteome</keyword>
<dbReference type="InterPro" id="IPR038459">
    <property type="entry name" value="MT_TRM10-typ_sf"/>
</dbReference>
<dbReference type="OrthoDB" id="278300at2759"/>
<dbReference type="PANTHER" id="PTHR13563">
    <property type="entry name" value="TRNA (GUANINE-9-) METHYLTRANSFERASE"/>
    <property type="match status" value="1"/>
</dbReference>
<comment type="caution">
    <text evidence="10">The sequence shown here is derived from an EMBL/GenBank/DDBJ whole genome shotgun (WGS) entry which is preliminary data.</text>
</comment>
<dbReference type="InterPro" id="IPR028564">
    <property type="entry name" value="MT_TRM10-typ"/>
</dbReference>
<feature type="non-terminal residue" evidence="10">
    <location>
        <position position="106"/>
    </location>
</feature>
<protein>
    <recommendedName>
        <fullName evidence="2">tRNA (guanine(9)-N1)-methyltransferase</fullName>
        <ecNumber evidence="1">2.1.1.221</ecNumber>
    </recommendedName>
    <alternativeName>
        <fullName evidence="7">tRNA methyltransferase 10</fullName>
    </alternativeName>
    <alternativeName>
        <fullName evidence="6">tRNA(m1G9)-methyltransferase</fullName>
    </alternativeName>
</protein>
<sequence length="106" mass="12238">EKARLVYLIVGSPNTITSLGPGKTYIIGGMVDRNRYKHLCFNRAQEQGIAHAKLPLGEYIKMASRQVLTTNQVVEIMLEWLQEKDWQKAFIKVIPQRKMPQLKKNE</sequence>
<dbReference type="GO" id="GO:0005634">
    <property type="term" value="C:nucleus"/>
    <property type="evidence" value="ECO:0007669"/>
    <property type="project" value="TreeGrafter"/>
</dbReference>
<evidence type="ECO:0000256" key="3">
    <source>
        <dbReference type="ARBA" id="ARBA00022603"/>
    </source>
</evidence>
<evidence type="ECO:0000313" key="10">
    <source>
        <dbReference type="EMBL" id="KAA8909784.1"/>
    </source>
</evidence>